<dbReference type="AlphaFoldDB" id="A0A9Q0TJK7"/>
<name>A0A9Q0TJK7_SALPP</name>
<dbReference type="EMBL" id="JAPFFK010000015">
    <property type="protein sequence ID" value="KAJ6712777.1"/>
    <property type="molecule type" value="Genomic_DNA"/>
</dbReference>
<dbReference type="Proteomes" id="UP001151532">
    <property type="component" value="Chromosome 1"/>
</dbReference>
<keyword evidence="2" id="KW-1185">Reference proteome</keyword>
<reference evidence="1" key="1">
    <citation type="submission" date="2022-11" db="EMBL/GenBank/DDBJ databases">
        <authorList>
            <person name="Hyden B.L."/>
            <person name="Feng K."/>
            <person name="Yates T."/>
            <person name="Jawdy S."/>
            <person name="Smart L.B."/>
            <person name="Muchero W."/>
        </authorList>
    </citation>
    <scope>NUCLEOTIDE SEQUENCE</scope>
    <source>
        <tissue evidence="1">Shoot tip</tissue>
    </source>
</reference>
<proteinExistence type="predicted"/>
<evidence type="ECO:0000313" key="1">
    <source>
        <dbReference type="EMBL" id="KAJ6712777.1"/>
    </source>
</evidence>
<comment type="caution">
    <text evidence="1">The sequence shown here is derived from an EMBL/GenBank/DDBJ whole genome shotgun (WGS) entry which is preliminary data.</text>
</comment>
<sequence length="73" mass="7871">MPLLIDFPPVLPADFCWTGRGSCRTRIIQYTGGLRALMSILSLKKVPACIVTCGGLCRGINTGGYGGSYLRYT</sequence>
<gene>
    <name evidence="1" type="ORF">OIU79_008889</name>
</gene>
<protein>
    <submittedName>
        <fullName evidence="1">Uncharacterized protein</fullName>
    </submittedName>
</protein>
<organism evidence="1 2">
    <name type="scientific">Salix purpurea</name>
    <name type="common">Purple osier willow</name>
    <dbReference type="NCBI Taxonomy" id="77065"/>
    <lineage>
        <taxon>Eukaryota</taxon>
        <taxon>Viridiplantae</taxon>
        <taxon>Streptophyta</taxon>
        <taxon>Embryophyta</taxon>
        <taxon>Tracheophyta</taxon>
        <taxon>Spermatophyta</taxon>
        <taxon>Magnoliopsida</taxon>
        <taxon>eudicotyledons</taxon>
        <taxon>Gunneridae</taxon>
        <taxon>Pentapetalae</taxon>
        <taxon>rosids</taxon>
        <taxon>fabids</taxon>
        <taxon>Malpighiales</taxon>
        <taxon>Salicaceae</taxon>
        <taxon>Saliceae</taxon>
        <taxon>Salix</taxon>
    </lineage>
</organism>
<evidence type="ECO:0000313" key="2">
    <source>
        <dbReference type="Proteomes" id="UP001151532"/>
    </source>
</evidence>
<accession>A0A9Q0TJK7</accession>
<reference evidence="1" key="2">
    <citation type="journal article" date="2023" name="Int. J. Mol. Sci.">
        <title>De Novo Assembly and Annotation of 11 Diverse Shrub Willow (Salix) Genomes Reveals Novel Gene Organization in Sex-Linked Regions.</title>
        <authorList>
            <person name="Hyden B."/>
            <person name="Feng K."/>
            <person name="Yates T.B."/>
            <person name="Jawdy S."/>
            <person name="Cereghino C."/>
            <person name="Smart L.B."/>
            <person name="Muchero W."/>
        </authorList>
    </citation>
    <scope>NUCLEOTIDE SEQUENCE</scope>
    <source>
        <tissue evidence="1">Shoot tip</tissue>
    </source>
</reference>